<dbReference type="EMBL" id="JAFBBK010000001">
    <property type="protein sequence ID" value="MBM7413411.1"/>
    <property type="molecule type" value="Genomic_DNA"/>
</dbReference>
<accession>A0ABS2KN63</accession>
<dbReference type="InterPro" id="IPR013830">
    <property type="entry name" value="SGNH_hydro"/>
</dbReference>
<evidence type="ECO:0000313" key="2">
    <source>
        <dbReference type="EMBL" id="MBM7413411.1"/>
    </source>
</evidence>
<organism evidence="2 3">
    <name type="scientific">Rhodococcoides corynebacterioides</name>
    <dbReference type="NCBI Taxonomy" id="53972"/>
    <lineage>
        <taxon>Bacteria</taxon>
        <taxon>Bacillati</taxon>
        <taxon>Actinomycetota</taxon>
        <taxon>Actinomycetes</taxon>
        <taxon>Mycobacteriales</taxon>
        <taxon>Nocardiaceae</taxon>
        <taxon>Rhodococcoides</taxon>
    </lineage>
</organism>
<proteinExistence type="predicted"/>
<keyword evidence="3" id="KW-1185">Reference proteome</keyword>
<dbReference type="Proteomes" id="UP000703038">
    <property type="component" value="Unassembled WGS sequence"/>
</dbReference>
<dbReference type="RefSeq" id="WP_204866046.1">
    <property type="nucleotide sequence ID" value="NZ_JAFBBK010000001.1"/>
</dbReference>
<dbReference type="Gene3D" id="3.40.50.1110">
    <property type="entry name" value="SGNH hydrolase"/>
    <property type="match status" value="1"/>
</dbReference>
<reference evidence="2 3" key="1">
    <citation type="submission" date="2021-01" db="EMBL/GenBank/DDBJ databases">
        <title>Genomics of switchgrass bacterial isolates.</title>
        <authorList>
            <person name="Shade A."/>
        </authorList>
    </citation>
    <scope>NUCLEOTIDE SEQUENCE [LARGE SCALE GENOMIC DNA]</scope>
    <source>
        <strain evidence="2 3">PvP111</strain>
    </source>
</reference>
<name>A0ABS2KN63_9NOCA</name>
<dbReference type="SUPFAM" id="SSF52266">
    <property type="entry name" value="SGNH hydrolase"/>
    <property type="match status" value="1"/>
</dbReference>
<dbReference type="Pfam" id="PF14606">
    <property type="entry name" value="Lipase_GDSL_3"/>
    <property type="match status" value="1"/>
</dbReference>
<gene>
    <name evidence="2" type="ORF">JOE42_000144</name>
</gene>
<comment type="caution">
    <text evidence="2">The sequence shown here is derived from an EMBL/GenBank/DDBJ whole genome shotgun (WGS) entry which is preliminary data.</text>
</comment>
<evidence type="ECO:0000313" key="3">
    <source>
        <dbReference type="Proteomes" id="UP000703038"/>
    </source>
</evidence>
<evidence type="ECO:0000259" key="1">
    <source>
        <dbReference type="Pfam" id="PF14606"/>
    </source>
</evidence>
<dbReference type="Gene3D" id="2.60.120.260">
    <property type="entry name" value="Galactose-binding domain-like"/>
    <property type="match status" value="1"/>
</dbReference>
<protein>
    <recommendedName>
        <fullName evidence="1">SGNH hydrolase-type esterase domain-containing protein</fullName>
    </recommendedName>
</protein>
<dbReference type="InterPro" id="IPR036514">
    <property type="entry name" value="SGNH_hydro_sf"/>
</dbReference>
<feature type="domain" description="SGNH hydrolase-type esterase" evidence="1">
    <location>
        <begin position="169"/>
        <end position="269"/>
    </location>
</feature>
<sequence>MITAPLTDDIVLGAAELEQVDRGVRPHRLPRAVRQRDADPQLAMTEAQPSGVRIAARTNAVEMVLEVHTTRTTYRGVMRDRGAVDVVVNDSVHRSHVLSGGDTVEIDPTTGTSTVHPGTTERITLTDLPAGEKTVEIWLPHNEQVDLVSMSADAVLHPAPTSGPRWLHHGSSISQGSNAASPTHIWPVVAARRAGVRLRNLGFGGSAFVDPFMARVVRDSPADVISVKLGINVVNLDAMRLRSFVPAVHGFLDTVRDGHPTTPLLLISPIHCAIHENTPGPGAIDPDSFAAGSARFRATGTEGDTALGRLTLRVIRDALAQIVESRSDDPNLHHLDGLMLFGEEDERRHPLPDNLHPDTDAHSVMGQRFADIVFGPSGPFAPRTTTEDASGG</sequence>